<evidence type="ECO:0000313" key="1">
    <source>
        <dbReference type="EMBL" id="TDC30177.1"/>
    </source>
</evidence>
<protein>
    <recommendedName>
        <fullName evidence="3">DUF4034 domain-containing protein</fullName>
    </recommendedName>
</protein>
<dbReference type="Proteomes" id="UP000295075">
    <property type="component" value="Unassembled WGS sequence"/>
</dbReference>
<dbReference type="EMBL" id="SMKA01000049">
    <property type="protein sequence ID" value="TDC30177.1"/>
    <property type="molecule type" value="Genomic_DNA"/>
</dbReference>
<reference evidence="1 2" key="1">
    <citation type="submission" date="2019-03" db="EMBL/GenBank/DDBJ databases">
        <title>Draft genome sequences of novel Actinobacteria.</title>
        <authorList>
            <person name="Sahin N."/>
            <person name="Ay H."/>
            <person name="Saygin H."/>
        </authorList>
    </citation>
    <scope>NUCLEOTIDE SEQUENCE [LARGE SCALE GENOMIC DNA]</scope>
    <source>
        <strain evidence="1 2">JCM 30547</strain>
    </source>
</reference>
<evidence type="ECO:0008006" key="3">
    <source>
        <dbReference type="Google" id="ProtNLM"/>
    </source>
</evidence>
<comment type="caution">
    <text evidence="1">The sequence shown here is derived from an EMBL/GenBank/DDBJ whole genome shotgun (WGS) entry which is preliminary data.</text>
</comment>
<keyword evidence="2" id="KW-1185">Reference proteome</keyword>
<dbReference type="RefSeq" id="WP_132406575.1">
    <property type="nucleotide sequence ID" value="NZ_SMKA01000049.1"/>
</dbReference>
<name>A0A4R4Q500_9ACTN</name>
<gene>
    <name evidence="1" type="ORF">E1261_13875</name>
</gene>
<accession>A0A4R4Q500</accession>
<organism evidence="1 2">
    <name type="scientific">Kribbella albertanoniae</name>
    <dbReference type="NCBI Taxonomy" id="1266829"/>
    <lineage>
        <taxon>Bacteria</taxon>
        <taxon>Bacillati</taxon>
        <taxon>Actinomycetota</taxon>
        <taxon>Actinomycetes</taxon>
        <taxon>Propionibacteriales</taxon>
        <taxon>Kribbellaceae</taxon>
        <taxon>Kribbella</taxon>
    </lineage>
</organism>
<dbReference type="AlphaFoldDB" id="A0A4R4Q500"/>
<dbReference type="OrthoDB" id="7171245at2"/>
<evidence type="ECO:0000313" key="2">
    <source>
        <dbReference type="Proteomes" id="UP000295075"/>
    </source>
</evidence>
<sequence>MKLRRRRAGSTPAIDPCMGDPLARSFCDALTNRDWPTARQILLGTEHPDDRCFLLDACGSVPDVQDWIGTIAAADPLAQLVRGCHATAWAWEARGGYFAQYTQAEQFRLFFERLRAAESSLYDVVAANPDEVAAWAFLVRTARGLQLGLEDGEFRFQQAISRHATNLKAHAEWLQTCCQKWEGSHDRMFHLARSAAAAAPDGNMLHALIPLAHLEVTLDLEDSAAWFYMNRPDVQAELRAAADRSVLHPAADLRPGWPLYFNTFAMAFTNAGDKPAAAAVFSRLGDQITTHPWQYVGGDPTKTFSKARSTVSR</sequence>
<proteinExistence type="predicted"/>